<evidence type="ECO:0000256" key="1">
    <source>
        <dbReference type="SAM" id="Phobius"/>
    </source>
</evidence>
<accession>A0A2U3BBS4</accession>
<dbReference type="EMBL" id="QFWT01000002">
    <property type="protein sequence ID" value="PWI34240.1"/>
    <property type="molecule type" value="Genomic_DNA"/>
</dbReference>
<feature type="transmembrane region" description="Helical" evidence="1">
    <location>
        <begin position="122"/>
        <end position="141"/>
    </location>
</feature>
<keyword evidence="1" id="KW-0472">Membrane</keyword>
<feature type="transmembrane region" description="Helical" evidence="1">
    <location>
        <begin position="92"/>
        <end position="110"/>
    </location>
</feature>
<dbReference type="Proteomes" id="UP000245362">
    <property type="component" value="Unassembled WGS sequence"/>
</dbReference>
<sequence>MVLHITQFVMTTLLVVVCARAISMSEGDIPLLAIVVPALWILPKNGVAGILLLVAMGVYGLALPVQPIALSLSTWVLFPALVVAFSERSSSFVRVTLGLCVLSMEAGIMITQLNGRLEGSALATLSQLLCVSLAWFASIHWKSSSRHSWWMLIFIPILWLAGWKDAALVALSVTGILAASQTLQSIDSGQWKKLLIWTLPTVGFAALLMFPEVEIPNQVLVAWLFILGCSWAADYILNSQEDEMDD</sequence>
<protein>
    <submittedName>
        <fullName evidence="2">Uncharacterized protein</fullName>
    </submittedName>
</protein>
<feature type="transmembrane region" description="Helical" evidence="1">
    <location>
        <begin position="194"/>
        <end position="213"/>
    </location>
</feature>
<dbReference type="AlphaFoldDB" id="A0A2U3BBS4"/>
<evidence type="ECO:0000313" key="2">
    <source>
        <dbReference type="EMBL" id="PWI34240.1"/>
    </source>
</evidence>
<dbReference type="OrthoDB" id="5829628at2"/>
<proteinExistence type="predicted"/>
<feature type="transmembrane region" description="Helical" evidence="1">
    <location>
        <begin position="147"/>
        <end position="173"/>
    </location>
</feature>
<keyword evidence="1" id="KW-1133">Transmembrane helix</keyword>
<gene>
    <name evidence="2" type="ORF">DI392_03745</name>
</gene>
<comment type="caution">
    <text evidence="2">The sequence shown here is derived from an EMBL/GenBank/DDBJ whole genome shotgun (WGS) entry which is preliminary data.</text>
</comment>
<feature type="transmembrane region" description="Helical" evidence="1">
    <location>
        <begin position="68"/>
        <end position="86"/>
    </location>
</feature>
<keyword evidence="1" id="KW-0812">Transmembrane</keyword>
<evidence type="ECO:0000313" key="3">
    <source>
        <dbReference type="Proteomes" id="UP000245362"/>
    </source>
</evidence>
<name>A0A2U3BBS4_9VIBR</name>
<feature type="transmembrane region" description="Helical" evidence="1">
    <location>
        <begin position="219"/>
        <end position="237"/>
    </location>
</feature>
<dbReference type="RefSeq" id="WP_109318578.1">
    <property type="nucleotide sequence ID" value="NZ_QFWT01000002.1"/>
</dbReference>
<feature type="transmembrane region" description="Helical" evidence="1">
    <location>
        <begin position="31"/>
        <end position="56"/>
    </location>
</feature>
<organism evidence="2 3">
    <name type="scientific">Vibrio albus</name>
    <dbReference type="NCBI Taxonomy" id="2200953"/>
    <lineage>
        <taxon>Bacteria</taxon>
        <taxon>Pseudomonadati</taxon>
        <taxon>Pseudomonadota</taxon>
        <taxon>Gammaproteobacteria</taxon>
        <taxon>Vibrionales</taxon>
        <taxon>Vibrionaceae</taxon>
        <taxon>Vibrio</taxon>
    </lineage>
</organism>
<reference evidence="2 3" key="1">
    <citation type="submission" date="2018-05" db="EMBL/GenBank/DDBJ databases">
        <title>Vibrio limimaris sp. nov., isolated from marine sediment.</title>
        <authorList>
            <person name="Li C.-M."/>
        </authorList>
    </citation>
    <scope>NUCLEOTIDE SEQUENCE [LARGE SCALE GENOMIC DNA]</scope>
    <source>
        <strain evidence="2 3">E4404</strain>
    </source>
</reference>
<keyword evidence="3" id="KW-1185">Reference proteome</keyword>